<feature type="transmembrane region" description="Helical" evidence="2">
    <location>
        <begin position="36"/>
        <end position="56"/>
    </location>
</feature>
<dbReference type="HOGENOM" id="CLU_479054_0_0_1"/>
<reference evidence="3 4" key="1">
    <citation type="journal article" date="2009" name="Nat. Biotechnol.">
        <title>Genome sequence of the recombinant protein production host Pichia pastoris.</title>
        <authorList>
            <person name="De Schutter K."/>
            <person name="Lin Y.C."/>
            <person name="Tiels P."/>
            <person name="Van Hecke A."/>
            <person name="Glinka S."/>
            <person name="Weber-Lehmann J."/>
            <person name="Rouze P."/>
            <person name="Van de Peer Y."/>
            <person name="Callewaert N."/>
        </authorList>
    </citation>
    <scope>NUCLEOTIDE SEQUENCE [LARGE SCALE GENOMIC DNA]</scope>
    <source>
        <strain evidence="4">GS115 / ATCC 20864</strain>
    </source>
</reference>
<name>C4QVS5_KOMPG</name>
<feature type="compositionally biased region" description="Polar residues" evidence="1">
    <location>
        <begin position="488"/>
        <end position="502"/>
    </location>
</feature>
<organism evidence="3 4">
    <name type="scientific">Komagataella phaffii (strain GS115 / ATCC 20864)</name>
    <name type="common">Yeast</name>
    <name type="synonym">Pichia pastoris</name>
    <dbReference type="NCBI Taxonomy" id="644223"/>
    <lineage>
        <taxon>Eukaryota</taxon>
        <taxon>Fungi</taxon>
        <taxon>Dikarya</taxon>
        <taxon>Ascomycota</taxon>
        <taxon>Saccharomycotina</taxon>
        <taxon>Pichiomycetes</taxon>
        <taxon>Pichiales</taxon>
        <taxon>Pichiaceae</taxon>
        <taxon>Komagataella</taxon>
    </lineage>
</organism>
<keyword evidence="2" id="KW-0812">Transmembrane</keyword>
<sequence length="569" mass="63993">MKIRVPFLILSCLSTAICIVNSSLAIYLCKKVSFEPTLVALAVGELIPLAGIVVVGTSQGGVLFMGCLLVSCVASLASGITWLARIVKNVERMAKYLESYYNLTICLISLFILSQVFKIVLTHFIPHSTPKIEFPKDEESFALETILNYKASAQTLVQETNIPTHLPNEGQATWCNDNNDSVKIHEPAQYSQDIKSSMQLGSERSSQQCFDPEEYKVHNHKESLKSKRSLEFEKNIIRNISNSLLPPVLQQGKSDISYLRNEMMGTPEKSHQDNENHDSEGKLFIDDLSDIPESYPQKDLWNSNRTGNISHVSLRNWNENYTDWNQRQERKGVTTELYQLNPEFRNTEQLFHNNDASSVEHMEQETSFGAPSLYSFSNNKLRQAESQDSSTVEANVGLTLMTNVGSKQTLIQEEEGLDIQSKGKQRRSSIATFKNTSPIKKLRELKNEIRSKNSVHHKSNSSLTSSIHVGMTFASAPTSPVKRKTHSLSKSMSCFHVSSQSIHRGDRSLRTVHGSPEKPNLSTLRHYPPLSDNPSSRESSQGSSCPSMFVGQYDREKWTKLKSKEEVIV</sequence>
<keyword evidence="4" id="KW-1185">Reference proteome</keyword>
<feature type="compositionally biased region" description="Polar residues" evidence="1">
    <location>
        <begin position="532"/>
        <end position="546"/>
    </location>
</feature>
<dbReference type="KEGG" id="ppa:PAS_chr1-3_0285"/>
<protein>
    <submittedName>
        <fullName evidence="3">Uncharacterized protein</fullName>
    </submittedName>
</protein>
<evidence type="ECO:0000313" key="3">
    <source>
        <dbReference type="EMBL" id="CAY67348.1"/>
    </source>
</evidence>
<dbReference type="RefSeq" id="XP_002489629.1">
    <property type="nucleotide sequence ID" value="XM_002489584.1"/>
</dbReference>
<dbReference type="Proteomes" id="UP000000314">
    <property type="component" value="Chromosome 1"/>
</dbReference>
<dbReference type="EMBL" id="FN392319">
    <property type="protein sequence ID" value="CAY67348.1"/>
    <property type="molecule type" value="Genomic_DNA"/>
</dbReference>
<feature type="transmembrane region" description="Helical" evidence="2">
    <location>
        <begin position="99"/>
        <end position="121"/>
    </location>
</feature>
<gene>
    <name evidence="3" type="ordered locus">PAS_chr1-3_0285</name>
</gene>
<evidence type="ECO:0000256" key="2">
    <source>
        <dbReference type="SAM" id="Phobius"/>
    </source>
</evidence>
<keyword evidence="2" id="KW-1133">Transmembrane helix</keyword>
<keyword evidence="2" id="KW-0472">Membrane</keyword>
<dbReference type="InParanoid" id="C4QVS5"/>
<evidence type="ECO:0000313" key="4">
    <source>
        <dbReference type="Proteomes" id="UP000000314"/>
    </source>
</evidence>
<evidence type="ECO:0000256" key="1">
    <source>
        <dbReference type="SAM" id="MobiDB-lite"/>
    </source>
</evidence>
<feature type="transmembrane region" description="Helical" evidence="2">
    <location>
        <begin position="62"/>
        <end position="87"/>
    </location>
</feature>
<proteinExistence type="predicted"/>
<feature type="region of interest" description="Disordered" evidence="1">
    <location>
        <begin position="476"/>
        <end position="549"/>
    </location>
</feature>
<feature type="transmembrane region" description="Helical" evidence="2">
    <location>
        <begin position="6"/>
        <end position="29"/>
    </location>
</feature>
<dbReference type="GeneID" id="8196814"/>
<dbReference type="AlphaFoldDB" id="C4QVS5"/>
<dbReference type="OrthoDB" id="10295067at2759"/>
<accession>C4QVS5</accession>